<reference evidence="4" key="1">
    <citation type="journal article" date="2019" name="Int. J. Syst. Evol. Microbiol.">
        <title>The Global Catalogue of Microorganisms (GCM) 10K type strain sequencing project: providing services to taxonomists for standard genome sequencing and annotation.</title>
        <authorList>
            <consortium name="The Broad Institute Genomics Platform"/>
            <consortium name="The Broad Institute Genome Sequencing Center for Infectious Disease"/>
            <person name="Wu L."/>
            <person name="Ma J."/>
        </authorList>
    </citation>
    <scope>NUCLEOTIDE SEQUENCE [LARGE SCALE GENOMIC DNA]</scope>
    <source>
        <strain evidence="4">JCM 18459</strain>
    </source>
</reference>
<dbReference type="RefSeq" id="WP_345454791.1">
    <property type="nucleotide sequence ID" value="NZ_BAABKG010000001.1"/>
</dbReference>
<evidence type="ECO:0000259" key="2">
    <source>
        <dbReference type="Pfam" id="PF13699"/>
    </source>
</evidence>
<dbReference type="Pfam" id="PF13699">
    <property type="entry name" value="eCIS_core"/>
    <property type="match status" value="1"/>
</dbReference>
<feature type="region of interest" description="Disordered" evidence="1">
    <location>
        <begin position="181"/>
        <end position="205"/>
    </location>
</feature>
<dbReference type="InterPro" id="IPR025295">
    <property type="entry name" value="eCIS_core_dom"/>
</dbReference>
<feature type="domain" description="eCIS core" evidence="2">
    <location>
        <begin position="105"/>
        <end position="181"/>
    </location>
</feature>
<proteinExistence type="predicted"/>
<protein>
    <recommendedName>
        <fullName evidence="2">eCIS core domain-containing protein</fullName>
    </recommendedName>
</protein>
<dbReference type="EMBL" id="BAABKG010000001">
    <property type="protein sequence ID" value="GAA5143237.1"/>
    <property type="molecule type" value="Genomic_DNA"/>
</dbReference>
<keyword evidence="4" id="KW-1185">Reference proteome</keyword>
<feature type="region of interest" description="Disordered" evidence="1">
    <location>
        <begin position="1"/>
        <end position="20"/>
    </location>
</feature>
<evidence type="ECO:0000256" key="1">
    <source>
        <dbReference type="SAM" id="MobiDB-lite"/>
    </source>
</evidence>
<dbReference type="Proteomes" id="UP001500221">
    <property type="component" value="Unassembled WGS sequence"/>
</dbReference>
<evidence type="ECO:0000313" key="3">
    <source>
        <dbReference type="EMBL" id="GAA5143237.1"/>
    </source>
</evidence>
<accession>A0ABP9PDL4</accession>
<organism evidence="3 4">
    <name type="scientific">Nocardioides marinquilinus</name>
    <dbReference type="NCBI Taxonomy" id="1210400"/>
    <lineage>
        <taxon>Bacteria</taxon>
        <taxon>Bacillati</taxon>
        <taxon>Actinomycetota</taxon>
        <taxon>Actinomycetes</taxon>
        <taxon>Propionibacteriales</taxon>
        <taxon>Nocardioidaceae</taxon>
        <taxon>Nocardioides</taxon>
    </lineage>
</organism>
<evidence type="ECO:0000313" key="4">
    <source>
        <dbReference type="Proteomes" id="UP001500221"/>
    </source>
</evidence>
<comment type="caution">
    <text evidence="3">The sequence shown here is derived from an EMBL/GenBank/DDBJ whole genome shotgun (WGS) entry which is preliminary data.</text>
</comment>
<name>A0ABP9PDL4_9ACTN</name>
<gene>
    <name evidence="3" type="ORF">GCM10023340_08180</name>
</gene>
<sequence length="797" mass="84887">MRQQLQKLEPEDQALQAPVRRVAQPLVVGAADDRAEVEADRVADEVIARIGGESAGAPEAHQHGAGCDHVQRVADGTGAEVGMAGGALSDGLTERVEQARGGGAPLEAGVRSQMEAGFGRSLAHVRIHDGAESADLNRKVSARAFTAGNDVFFGAGEYQPGTPGGQRVLAHELAHVVQNGGAPTVKRWPGGKKKEAPADKGGGGVAVAEPVDAEVEPVGPKAEEAAPPDVAGNEGIAPVAQAAIDAAVAANPKKYGPLEQYVSALVPQAQQKELCNLGKVRQQSKGDTDKRAVKDLLRAYLLYEYVSVLFSKLGKPQATTTNEIRKPTEAERKKFDSRYFPKTLEVRDKWKGLLDKGADNPETRAWLKSQGFDGAVTAQTPTQKAAAGGGPRLDVRATFIGGNVLGAPRRMHLFLVYTGADGELTYFRGGPDENDMTVCDYGDFHPGIVDWDPSAPSVTVLKGDKAQAKLDRLVQVARQIDGMQVPYKAAKRNLNAGGLGGLEAFVNGENCNAVAWTLLNESGIPTKKPSGVHPGWGHKLGSYLKQGKDKGNEVITGPEADGPGVPITVSGKASDAVPGYADRAFTDKTGTIPGGVEVSKLAVDGNATKVRYQNVTYWIDSKKVFRPGRPFFVAGEKDRFYGPLRPTDQYVDAWQRIEVLDPTWKVGEARPVEIRAVVYGHTVEGFLDGGQITDTDPKIAAEKMAKAAAKEKAKAGAGKIKGVLKAGFTVPMFDEEGNQHPMKAANGAAYKPIDIGYTGRTNKVDGELLVEFDVFGKRAWMPAKTWKKLFGTDYPKG</sequence>